<dbReference type="GO" id="GO:0016042">
    <property type="term" value="P:lipid catabolic process"/>
    <property type="evidence" value="ECO:0007669"/>
    <property type="project" value="UniProtKB-KW"/>
</dbReference>
<dbReference type="InterPro" id="IPR000073">
    <property type="entry name" value="AB_hydrolase_1"/>
</dbReference>
<feature type="active site" description="Charge relay system" evidence="8">
    <location>
        <position position="361"/>
    </location>
</feature>
<dbReference type="Ensembl" id="ENSPMRT00000009826.1">
    <property type="protein sequence ID" value="ENSPMRP00000009203.1"/>
    <property type="gene ID" value="ENSPMRG00000006177.1"/>
</dbReference>
<feature type="signal peptide" evidence="10">
    <location>
        <begin position="1"/>
        <end position="33"/>
    </location>
</feature>
<dbReference type="InterPro" id="IPR025483">
    <property type="entry name" value="Lipase_euk"/>
</dbReference>
<reference evidence="12" key="2">
    <citation type="submission" date="2025-08" db="UniProtKB">
        <authorList>
            <consortium name="Ensembl"/>
        </authorList>
    </citation>
    <scope>IDENTIFICATION</scope>
</reference>
<dbReference type="PANTHER" id="PTHR11005">
    <property type="entry name" value="LYSOSOMAL ACID LIPASE-RELATED"/>
    <property type="match status" value="1"/>
</dbReference>
<evidence type="ECO:0000256" key="6">
    <source>
        <dbReference type="ARBA" id="ARBA00023180"/>
    </source>
</evidence>
<feature type="domain" description="AB hydrolase-1" evidence="11">
    <location>
        <begin position="93"/>
        <end position="367"/>
    </location>
</feature>
<dbReference type="Pfam" id="PF00561">
    <property type="entry name" value="Abhydrolase_1"/>
    <property type="match status" value="1"/>
</dbReference>
<keyword evidence="3 7" id="KW-0378">Hydrolase</keyword>
<evidence type="ECO:0000256" key="5">
    <source>
        <dbReference type="ARBA" id="ARBA00023098"/>
    </source>
</evidence>
<proteinExistence type="inferred from homology"/>
<dbReference type="Gene3D" id="3.40.50.1820">
    <property type="entry name" value="alpha/beta hydrolase"/>
    <property type="match status" value="1"/>
</dbReference>
<evidence type="ECO:0000256" key="9">
    <source>
        <dbReference type="SAM" id="Phobius"/>
    </source>
</evidence>
<keyword evidence="9" id="KW-1133">Transmembrane helix</keyword>
<dbReference type="FunFam" id="3.40.50.1820:FF:000057">
    <property type="entry name" value="Lipase"/>
    <property type="match status" value="1"/>
</dbReference>
<evidence type="ECO:0000256" key="10">
    <source>
        <dbReference type="SAM" id="SignalP"/>
    </source>
</evidence>
<dbReference type="Proteomes" id="UP000472272">
    <property type="component" value="Chromosome 5"/>
</dbReference>
<sequence>FAKEFETKDIVLHRPAMWLFLAVACLIQQTTESEEFLRKQHLNPQEFMTINEIIQYWRYPSEEHEILTEDGYYLQANRIPYGMHSSGKRGPRPVVLLVHGVLGEGRTWIINPPKNSLGFALADAGYDVWIINTRGNSWSRRHKTLSIDQEAFWNFSFHEIAIYDIPATINFILRKTKQEGLYFIGYSQGGTLGLIALSLRPQLAQKVKLFMTLAPIYTFVGTSGPAVLILNLPDGLMKLIWGKKEFVFLSNKLKTLMAKFCSYPVMDEICIQFMFLGSGRNPNNLNVVFKSRELKYFDYGSKNKAIYNTTTPPFYQIEDMVVPTAVWDGGHDIVINRKDIQLLLPRISNLVFHKNIPEWQHGDFLWGLDPPKKLYPDIFYLMQNLEAILSLEVGQGAKKKH</sequence>
<comment type="similarity">
    <text evidence="1 7">Belongs to the AB hydrolase superfamily. Lipase family.</text>
</comment>
<dbReference type="InterPro" id="IPR029058">
    <property type="entry name" value="AB_hydrolase_fold"/>
</dbReference>
<evidence type="ECO:0000256" key="4">
    <source>
        <dbReference type="ARBA" id="ARBA00022963"/>
    </source>
</evidence>
<evidence type="ECO:0000256" key="3">
    <source>
        <dbReference type="ARBA" id="ARBA00022801"/>
    </source>
</evidence>
<keyword evidence="5" id="KW-0443">Lipid metabolism</keyword>
<accession>A0A670IBZ0</accession>
<keyword evidence="9" id="KW-0812">Transmembrane</keyword>
<dbReference type="GO" id="GO:0016788">
    <property type="term" value="F:hydrolase activity, acting on ester bonds"/>
    <property type="evidence" value="ECO:0007669"/>
    <property type="project" value="InterPro"/>
</dbReference>
<keyword evidence="4 7" id="KW-0442">Lipid degradation</keyword>
<keyword evidence="13" id="KW-1185">Reference proteome</keyword>
<feature type="transmembrane region" description="Helical" evidence="9">
    <location>
        <begin position="180"/>
        <end position="197"/>
    </location>
</feature>
<reference evidence="12 13" key="1">
    <citation type="journal article" date="2019" name="Proc. Natl. Acad. Sci. U.S.A.">
        <title>Regulatory changes in pterin and carotenoid genes underlie balanced color polymorphisms in the wall lizard.</title>
        <authorList>
            <person name="Andrade P."/>
            <person name="Pinho C."/>
            <person name="Perez I de Lanuza G."/>
            <person name="Afonso S."/>
            <person name="Brejcha J."/>
            <person name="Rubin C.J."/>
            <person name="Wallerman O."/>
            <person name="Pereira P."/>
            <person name="Sabatino S.J."/>
            <person name="Bellati A."/>
            <person name="Pellitteri-Rosa D."/>
            <person name="Bosakova Z."/>
            <person name="Bunikis I."/>
            <person name="Carretero M.A."/>
            <person name="Feiner N."/>
            <person name="Marsik P."/>
            <person name="Pauperio F."/>
            <person name="Salvi D."/>
            <person name="Soler L."/>
            <person name="While G.M."/>
            <person name="Uller T."/>
            <person name="Font E."/>
            <person name="Andersson L."/>
            <person name="Carneiro M."/>
        </authorList>
    </citation>
    <scope>NUCLEOTIDE SEQUENCE</scope>
</reference>
<evidence type="ECO:0000256" key="8">
    <source>
        <dbReference type="PIRSR" id="PIRSR000862-1"/>
    </source>
</evidence>
<organism evidence="12 13">
    <name type="scientific">Podarcis muralis</name>
    <name type="common">Wall lizard</name>
    <name type="synonym">Lacerta muralis</name>
    <dbReference type="NCBI Taxonomy" id="64176"/>
    <lineage>
        <taxon>Eukaryota</taxon>
        <taxon>Metazoa</taxon>
        <taxon>Chordata</taxon>
        <taxon>Craniata</taxon>
        <taxon>Vertebrata</taxon>
        <taxon>Euteleostomi</taxon>
        <taxon>Lepidosauria</taxon>
        <taxon>Squamata</taxon>
        <taxon>Bifurcata</taxon>
        <taxon>Unidentata</taxon>
        <taxon>Episquamata</taxon>
        <taxon>Laterata</taxon>
        <taxon>Lacertibaenia</taxon>
        <taxon>Lacertidae</taxon>
        <taxon>Podarcis</taxon>
    </lineage>
</organism>
<feature type="active site" description="Charge relay system" evidence="8">
    <location>
        <position position="332"/>
    </location>
</feature>
<keyword evidence="6" id="KW-0325">Glycoprotein</keyword>
<feature type="chain" id="PRO_5025675343" description="Lipase" evidence="10">
    <location>
        <begin position="34"/>
        <end position="401"/>
    </location>
</feature>
<dbReference type="AlphaFoldDB" id="A0A670IBZ0"/>
<name>A0A670IBZ0_PODMU</name>
<evidence type="ECO:0000259" key="11">
    <source>
        <dbReference type="Pfam" id="PF00561"/>
    </source>
</evidence>
<dbReference type="SUPFAM" id="SSF53474">
    <property type="entry name" value="alpha/beta-Hydrolases"/>
    <property type="match status" value="1"/>
</dbReference>
<feature type="active site" description="Nucleophile" evidence="8">
    <location>
        <position position="187"/>
    </location>
</feature>
<dbReference type="OMA" id="CSYPLID"/>
<evidence type="ECO:0000313" key="13">
    <source>
        <dbReference type="Proteomes" id="UP000472272"/>
    </source>
</evidence>
<reference evidence="12" key="3">
    <citation type="submission" date="2025-09" db="UniProtKB">
        <authorList>
            <consortium name="Ensembl"/>
        </authorList>
    </citation>
    <scope>IDENTIFICATION</scope>
</reference>
<evidence type="ECO:0000256" key="1">
    <source>
        <dbReference type="ARBA" id="ARBA00010701"/>
    </source>
</evidence>
<dbReference type="GeneTree" id="ENSGT00940000156860"/>
<feature type="transmembrane region" description="Helical" evidence="9">
    <location>
        <begin position="209"/>
        <end position="230"/>
    </location>
</feature>
<evidence type="ECO:0000256" key="7">
    <source>
        <dbReference type="PIRNR" id="PIRNR000862"/>
    </source>
</evidence>
<dbReference type="PIRSF" id="PIRSF000862">
    <property type="entry name" value="Steryl_ester_lip"/>
    <property type="match status" value="1"/>
</dbReference>
<keyword evidence="2 10" id="KW-0732">Signal</keyword>
<evidence type="ECO:0000256" key="2">
    <source>
        <dbReference type="ARBA" id="ARBA00022729"/>
    </source>
</evidence>
<protein>
    <recommendedName>
        <fullName evidence="7">Lipase</fullName>
    </recommendedName>
</protein>
<evidence type="ECO:0000313" key="12">
    <source>
        <dbReference type="Ensembl" id="ENSPMRP00000009203.1"/>
    </source>
</evidence>
<keyword evidence="9" id="KW-0472">Membrane</keyword>